<sequence>MQQLIEFVGNHYILSSIWVALALLFIYSLVSSKLSPVKELGTLEMTMLMNKQDAVVLDIRPQPDFRKGHILGARQLVAEKLAKGDFSDLEKQKDKPIIVVCAMGATAKRTATQLLKAGFSQVYVLKGGMNAWTSASLPVAK</sequence>
<dbReference type="OrthoDB" id="9808735at2"/>
<dbReference type="KEGG" id="lal:AT746_18045"/>
<proteinExistence type="predicted"/>
<gene>
    <name evidence="3" type="ORF">AT746_18045</name>
</gene>
<feature type="domain" description="Rhodanese" evidence="2">
    <location>
        <begin position="50"/>
        <end position="141"/>
    </location>
</feature>
<keyword evidence="1" id="KW-0472">Membrane</keyword>
<feature type="transmembrane region" description="Helical" evidence="1">
    <location>
        <begin position="12"/>
        <end position="30"/>
    </location>
</feature>
<protein>
    <recommendedName>
        <fullName evidence="2">Rhodanese domain-containing protein</fullName>
    </recommendedName>
</protein>
<dbReference type="Pfam" id="PF00581">
    <property type="entry name" value="Rhodanese"/>
    <property type="match status" value="1"/>
</dbReference>
<dbReference type="RefSeq" id="WP_062483304.1">
    <property type="nucleotide sequence ID" value="NZ_CP013650.1"/>
</dbReference>
<dbReference type="AlphaFoldDB" id="A0A0U2PK81"/>
<evidence type="ECO:0000259" key="2">
    <source>
        <dbReference type="PROSITE" id="PS50206"/>
    </source>
</evidence>
<organism evidence="3 4">
    <name type="scientific">Lacimicrobium alkaliphilum</name>
    <dbReference type="NCBI Taxonomy" id="1526571"/>
    <lineage>
        <taxon>Bacteria</taxon>
        <taxon>Pseudomonadati</taxon>
        <taxon>Pseudomonadota</taxon>
        <taxon>Gammaproteobacteria</taxon>
        <taxon>Alteromonadales</taxon>
        <taxon>Alteromonadaceae</taxon>
        <taxon>Lacimicrobium</taxon>
    </lineage>
</organism>
<keyword evidence="4" id="KW-1185">Reference proteome</keyword>
<evidence type="ECO:0000313" key="3">
    <source>
        <dbReference type="EMBL" id="ALS99981.1"/>
    </source>
</evidence>
<dbReference type="Proteomes" id="UP000068447">
    <property type="component" value="Chromosome"/>
</dbReference>
<dbReference type="Gene3D" id="3.40.250.10">
    <property type="entry name" value="Rhodanese-like domain"/>
    <property type="match status" value="1"/>
</dbReference>
<dbReference type="PANTHER" id="PTHR43031:SF18">
    <property type="entry name" value="RHODANESE-RELATED SULFURTRANSFERASES"/>
    <property type="match status" value="1"/>
</dbReference>
<dbReference type="InterPro" id="IPR001763">
    <property type="entry name" value="Rhodanese-like_dom"/>
</dbReference>
<evidence type="ECO:0000313" key="4">
    <source>
        <dbReference type="Proteomes" id="UP000068447"/>
    </source>
</evidence>
<dbReference type="STRING" id="1526571.AT746_18045"/>
<dbReference type="CDD" id="cd00158">
    <property type="entry name" value="RHOD"/>
    <property type="match status" value="1"/>
</dbReference>
<dbReference type="EMBL" id="CP013650">
    <property type="protein sequence ID" value="ALS99981.1"/>
    <property type="molecule type" value="Genomic_DNA"/>
</dbReference>
<dbReference type="SMART" id="SM00450">
    <property type="entry name" value="RHOD"/>
    <property type="match status" value="1"/>
</dbReference>
<evidence type="ECO:0000256" key="1">
    <source>
        <dbReference type="SAM" id="Phobius"/>
    </source>
</evidence>
<reference evidence="3 4" key="1">
    <citation type="submission" date="2015-12" db="EMBL/GenBank/DDBJ databases">
        <title>Complete genome of Lacimicrobium alkaliphilum KCTC 32984.</title>
        <authorList>
            <person name="Kim S.-G."/>
            <person name="Lee Y.-J."/>
        </authorList>
    </citation>
    <scope>NUCLEOTIDE SEQUENCE [LARGE SCALE GENOMIC DNA]</scope>
    <source>
        <strain evidence="3 4">YelD216</strain>
    </source>
</reference>
<accession>A0A0U2PK81</accession>
<keyword evidence="1" id="KW-0812">Transmembrane</keyword>
<dbReference type="SUPFAM" id="SSF52821">
    <property type="entry name" value="Rhodanese/Cell cycle control phosphatase"/>
    <property type="match status" value="1"/>
</dbReference>
<keyword evidence="1" id="KW-1133">Transmembrane helix</keyword>
<dbReference type="PANTHER" id="PTHR43031">
    <property type="entry name" value="FAD-DEPENDENT OXIDOREDUCTASE"/>
    <property type="match status" value="1"/>
</dbReference>
<name>A0A0U2PK81_9ALTE</name>
<dbReference type="InterPro" id="IPR050229">
    <property type="entry name" value="GlpE_sulfurtransferase"/>
</dbReference>
<dbReference type="InterPro" id="IPR036873">
    <property type="entry name" value="Rhodanese-like_dom_sf"/>
</dbReference>
<dbReference type="PROSITE" id="PS50206">
    <property type="entry name" value="RHODANESE_3"/>
    <property type="match status" value="1"/>
</dbReference>